<name>A0ABQ1PIJ0_9BACI</name>
<accession>A0ABQ1PIJ0</accession>
<evidence type="ECO:0000313" key="2">
    <source>
        <dbReference type="Proteomes" id="UP000619534"/>
    </source>
</evidence>
<dbReference type="Proteomes" id="UP000619534">
    <property type="component" value="Unassembled WGS sequence"/>
</dbReference>
<sequence>MGIENERYFIRINGEETGWVYIHTVGDFENSKHIHLWNEQIPEDIIERALKEDYKEISKKQYYNIVHAINTEKDATPFIDEALNK</sequence>
<evidence type="ECO:0000313" key="1">
    <source>
        <dbReference type="EMBL" id="GGC97742.1"/>
    </source>
</evidence>
<proteinExistence type="predicted"/>
<dbReference type="EMBL" id="BMCJ01000006">
    <property type="protein sequence ID" value="GGC97742.1"/>
    <property type="molecule type" value="Genomic_DNA"/>
</dbReference>
<dbReference type="RefSeq" id="WP_062440400.1">
    <property type="nucleotide sequence ID" value="NZ_BMCJ01000006.1"/>
</dbReference>
<organism evidence="1 2">
    <name type="scientific">Thalassobacillus devorans</name>
    <dbReference type="NCBI Taxonomy" id="279813"/>
    <lineage>
        <taxon>Bacteria</taxon>
        <taxon>Bacillati</taxon>
        <taxon>Bacillota</taxon>
        <taxon>Bacilli</taxon>
        <taxon>Bacillales</taxon>
        <taxon>Bacillaceae</taxon>
        <taxon>Thalassobacillus</taxon>
    </lineage>
</organism>
<keyword evidence="2" id="KW-1185">Reference proteome</keyword>
<reference evidence="2" key="1">
    <citation type="journal article" date="2019" name="Int. J. Syst. Evol. Microbiol.">
        <title>The Global Catalogue of Microorganisms (GCM) 10K type strain sequencing project: providing services to taxonomists for standard genome sequencing and annotation.</title>
        <authorList>
            <consortium name="The Broad Institute Genomics Platform"/>
            <consortium name="The Broad Institute Genome Sequencing Center for Infectious Disease"/>
            <person name="Wu L."/>
            <person name="Ma J."/>
        </authorList>
    </citation>
    <scope>NUCLEOTIDE SEQUENCE [LARGE SCALE GENOMIC DNA]</scope>
    <source>
        <strain evidence="2">CCM 7282</strain>
    </source>
</reference>
<gene>
    <name evidence="1" type="ORF">GCM10007216_30650</name>
</gene>
<evidence type="ECO:0008006" key="3">
    <source>
        <dbReference type="Google" id="ProtNLM"/>
    </source>
</evidence>
<protein>
    <recommendedName>
        <fullName evidence="3">Phage protein</fullName>
    </recommendedName>
</protein>
<comment type="caution">
    <text evidence="1">The sequence shown here is derived from an EMBL/GenBank/DDBJ whole genome shotgun (WGS) entry which is preliminary data.</text>
</comment>